<dbReference type="GO" id="GO:0061630">
    <property type="term" value="F:ubiquitin protein ligase activity"/>
    <property type="evidence" value="ECO:0007669"/>
    <property type="project" value="InterPro"/>
</dbReference>
<dbReference type="PROSITE" id="PS52051">
    <property type="entry name" value="CXC_MSL2"/>
    <property type="match status" value="1"/>
</dbReference>
<dbReference type="EMBL" id="JAODUP010001199">
    <property type="protein sequence ID" value="KAK2140950.1"/>
    <property type="molecule type" value="Genomic_DNA"/>
</dbReference>
<evidence type="ECO:0000256" key="2">
    <source>
        <dbReference type="ARBA" id="ARBA00022771"/>
    </source>
</evidence>
<dbReference type="PROSITE" id="PS00518">
    <property type="entry name" value="ZF_RING_1"/>
    <property type="match status" value="1"/>
</dbReference>
<dbReference type="InterPro" id="IPR032043">
    <property type="entry name" value="Msl2_Znf-RING"/>
</dbReference>
<protein>
    <recommendedName>
        <fullName evidence="11">RING-type domain-containing protein</fullName>
    </recommendedName>
</protein>
<evidence type="ECO:0000256" key="4">
    <source>
        <dbReference type="PROSITE-ProRule" id="PRU00175"/>
    </source>
</evidence>
<feature type="compositionally biased region" description="Basic and acidic residues" evidence="6">
    <location>
        <begin position="167"/>
        <end position="187"/>
    </location>
</feature>
<feature type="domain" description="CXC MSL2-type" evidence="8">
    <location>
        <begin position="350"/>
        <end position="401"/>
    </location>
</feature>
<evidence type="ECO:0000256" key="3">
    <source>
        <dbReference type="ARBA" id="ARBA00022833"/>
    </source>
</evidence>
<dbReference type="GO" id="GO:0072487">
    <property type="term" value="C:MSL complex"/>
    <property type="evidence" value="ECO:0007669"/>
    <property type="project" value="UniProtKB-UniRule"/>
</dbReference>
<dbReference type="InterPro" id="IPR017907">
    <property type="entry name" value="Znf_RING_CS"/>
</dbReference>
<keyword evidence="2 4" id="KW-0863">Zinc-finger</keyword>
<evidence type="ECO:0008006" key="11">
    <source>
        <dbReference type="Google" id="ProtNLM"/>
    </source>
</evidence>
<sequence>MAATNAINLYINTCRYVIQSNPYDPDTWPELHRYLPYLRQSLSCCVCSKVLHIPMGLPDSPCQHHVCKECIGGKMRFKPTCSWCKDSSQYVENSILRTVIQCFKKLCEYLGSSAVAVSVGNINTVDTNILMTAINDGMHIKDDYVSPTGPQFVLFPPKLHKINSRRTSKEERTVQRADSSNQDKGEGRLCVNGDESVRDKKLVGAETKVCRKRKRISESGSRNKAKQPQQQCPNGHGIDLDSENRSILSRNSIYETVAAEHDYNRNSAPNVTTNSVLKVRIRKVEGDHESLIRRPKLVAEAMFTHDVVTNSLNADDDFNKTDSLGDISNNNDTLQGDKTDQGKNKPSGKRKITGCRCGLATPNPGKLTCCGQRCPCYSSFKGCVDCKCRGCRNPRGDRPSPHSLKAQLTSQSRIPLTSPSPQLILTPIKMDNNNI</sequence>
<evidence type="ECO:0000256" key="6">
    <source>
        <dbReference type="SAM" id="MobiDB-lite"/>
    </source>
</evidence>
<comment type="similarity">
    <text evidence="5">Belongs to the MSL2 family.</text>
</comment>
<keyword evidence="5" id="KW-0539">Nucleus</keyword>
<dbReference type="GO" id="GO:0008270">
    <property type="term" value="F:zinc ion binding"/>
    <property type="evidence" value="ECO:0007669"/>
    <property type="project" value="UniProtKB-KW"/>
</dbReference>
<dbReference type="CDD" id="cd16522">
    <property type="entry name" value="RING-HC_MSL2"/>
    <property type="match status" value="1"/>
</dbReference>
<dbReference type="GO" id="GO:0016567">
    <property type="term" value="P:protein ubiquitination"/>
    <property type="evidence" value="ECO:0007669"/>
    <property type="project" value="TreeGrafter"/>
</dbReference>
<keyword evidence="10" id="KW-1185">Reference proteome</keyword>
<reference evidence="9" key="1">
    <citation type="journal article" date="2023" name="Mol. Biol. Evol.">
        <title>Third-Generation Sequencing Reveals the Adaptive Role of the Epigenome in Three Deep-Sea Polychaetes.</title>
        <authorList>
            <person name="Perez M."/>
            <person name="Aroh O."/>
            <person name="Sun Y."/>
            <person name="Lan Y."/>
            <person name="Juniper S.K."/>
            <person name="Young C.R."/>
            <person name="Angers B."/>
            <person name="Qian P.Y."/>
        </authorList>
    </citation>
    <scope>NUCLEOTIDE SEQUENCE</scope>
    <source>
        <strain evidence="9">P08H-3</strain>
    </source>
</reference>
<evidence type="ECO:0000313" key="10">
    <source>
        <dbReference type="Proteomes" id="UP001208570"/>
    </source>
</evidence>
<feature type="compositionally biased region" description="Polar residues" evidence="6">
    <location>
        <begin position="406"/>
        <end position="422"/>
    </location>
</feature>
<dbReference type="InterPro" id="IPR032049">
    <property type="entry name" value="Msl2-CXC"/>
</dbReference>
<evidence type="ECO:0000259" key="8">
    <source>
        <dbReference type="PROSITE" id="PS52051"/>
    </source>
</evidence>
<feature type="domain" description="RING-type" evidence="7">
    <location>
        <begin position="44"/>
        <end position="85"/>
    </location>
</feature>
<dbReference type="PROSITE" id="PS50089">
    <property type="entry name" value="ZF_RING_2"/>
    <property type="match status" value="1"/>
</dbReference>
<comment type="caution">
    <text evidence="9">The sequence shown here is derived from an EMBL/GenBank/DDBJ whole genome shotgun (WGS) entry which is preliminary data.</text>
</comment>
<feature type="region of interest" description="Disordered" evidence="6">
    <location>
        <begin position="212"/>
        <end position="244"/>
    </location>
</feature>
<evidence type="ECO:0000259" key="7">
    <source>
        <dbReference type="PROSITE" id="PS50089"/>
    </source>
</evidence>
<keyword evidence="5" id="KW-0158">Chromosome</keyword>
<feature type="region of interest" description="Disordered" evidence="6">
    <location>
        <begin position="323"/>
        <end position="349"/>
    </location>
</feature>
<feature type="region of interest" description="Disordered" evidence="6">
    <location>
        <begin position="395"/>
        <end position="422"/>
    </location>
</feature>
<keyword evidence="3" id="KW-0862">Zinc</keyword>
<dbReference type="PANTHER" id="PTHR16048:SF3">
    <property type="entry name" value="E3 UBIQUITIN-PROTEIN LIGASE MSL2"/>
    <property type="match status" value="1"/>
</dbReference>
<accession>A0AAD9MPT8</accession>
<gene>
    <name evidence="9" type="ORF">LSH36_1199g00003</name>
</gene>
<dbReference type="Pfam" id="PF16682">
    <property type="entry name" value="MSL2-CXC"/>
    <property type="match status" value="1"/>
</dbReference>
<keyword evidence="1" id="KW-0479">Metal-binding</keyword>
<dbReference type="Gene3D" id="3.30.40.10">
    <property type="entry name" value="Zinc/RING finger domain, C3HC4 (zinc finger)"/>
    <property type="match status" value="1"/>
</dbReference>
<dbReference type="InterPro" id="IPR037922">
    <property type="entry name" value="MSL2"/>
</dbReference>
<dbReference type="SUPFAM" id="SSF57850">
    <property type="entry name" value="RING/U-box"/>
    <property type="match status" value="1"/>
</dbReference>
<dbReference type="Proteomes" id="UP001208570">
    <property type="component" value="Unassembled WGS sequence"/>
</dbReference>
<feature type="compositionally biased region" description="Polar residues" evidence="6">
    <location>
        <begin position="218"/>
        <end position="233"/>
    </location>
</feature>
<dbReference type="InterPro" id="IPR013083">
    <property type="entry name" value="Znf_RING/FYVE/PHD"/>
</dbReference>
<evidence type="ECO:0000256" key="1">
    <source>
        <dbReference type="ARBA" id="ARBA00022723"/>
    </source>
</evidence>
<dbReference type="InterPro" id="IPR033467">
    <property type="entry name" value="Tesmin/TSO1-like_CXC"/>
</dbReference>
<dbReference type="PANTHER" id="PTHR16048">
    <property type="entry name" value="MSL2-RELATED"/>
    <property type="match status" value="1"/>
</dbReference>
<dbReference type="Pfam" id="PF16685">
    <property type="entry name" value="zf-RING_10"/>
    <property type="match status" value="1"/>
</dbReference>
<evidence type="ECO:0000313" key="9">
    <source>
        <dbReference type="EMBL" id="KAK2140950.1"/>
    </source>
</evidence>
<proteinExistence type="inferred from homology"/>
<dbReference type="SMART" id="SM01114">
    <property type="entry name" value="CXC"/>
    <property type="match status" value="1"/>
</dbReference>
<dbReference type="CDD" id="cd13122">
    <property type="entry name" value="MSL2_CXC"/>
    <property type="match status" value="1"/>
</dbReference>
<organism evidence="9 10">
    <name type="scientific">Paralvinella palmiformis</name>
    <dbReference type="NCBI Taxonomy" id="53620"/>
    <lineage>
        <taxon>Eukaryota</taxon>
        <taxon>Metazoa</taxon>
        <taxon>Spiralia</taxon>
        <taxon>Lophotrochozoa</taxon>
        <taxon>Annelida</taxon>
        <taxon>Polychaeta</taxon>
        <taxon>Sedentaria</taxon>
        <taxon>Canalipalpata</taxon>
        <taxon>Terebellida</taxon>
        <taxon>Terebelliformia</taxon>
        <taxon>Alvinellidae</taxon>
        <taxon>Paralvinella</taxon>
    </lineage>
</organism>
<evidence type="ECO:0000256" key="5">
    <source>
        <dbReference type="PROSITE-ProRule" id="PRU01396"/>
    </source>
</evidence>
<name>A0AAD9MPT8_9ANNE</name>
<dbReference type="AlphaFoldDB" id="A0AAD9MPT8"/>
<feature type="region of interest" description="Disordered" evidence="6">
    <location>
        <begin position="164"/>
        <end position="191"/>
    </location>
</feature>
<dbReference type="InterPro" id="IPR001841">
    <property type="entry name" value="Znf_RING"/>
</dbReference>